<evidence type="ECO:0000313" key="2">
    <source>
        <dbReference type="Proteomes" id="UP000299102"/>
    </source>
</evidence>
<dbReference type="EMBL" id="BGZK01001304">
    <property type="protein sequence ID" value="GBP76790.1"/>
    <property type="molecule type" value="Genomic_DNA"/>
</dbReference>
<evidence type="ECO:0000313" key="1">
    <source>
        <dbReference type="EMBL" id="GBP76790.1"/>
    </source>
</evidence>
<reference evidence="1 2" key="1">
    <citation type="journal article" date="2019" name="Commun. Biol.">
        <title>The bagworm genome reveals a unique fibroin gene that provides high tensile strength.</title>
        <authorList>
            <person name="Kono N."/>
            <person name="Nakamura H."/>
            <person name="Ohtoshi R."/>
            <person name="Tomita M."/>
            <person name="Numata K."/>
            <person name="Arakawa K."/>
        </authorList>
    </citation>
    <scope>NUCLEOTIDE SEQUENCE [LARGE SCALE GENOMIC DNA]</scope>
</reference>
<organism evidence="1 2">
    <name type="scientific">Eumeta variegata</name>
    <name type="common">Bagworm moth</name>
    <name type="synonym">Eumeta japonica</name>
    <dbReference type="NCBI Taxonomy" id="151549"/>
    <lineage>
        <taxon>Eukaryota</taxon>
        <taxon>Metazoa</taxon>
        <taxon>Ecdysozoa</taxon>
        <taxon>Arthropoda</taxon>
        <taxon>Hexapoda</taxon>
        <taxon>Insecta</taxon>
        <taxon>Pterygota</taxon>
        <taxon>Neoptera</taxon>
        <taxon>Endopterygota</taxon>
        <taxon>Lepidoptera</taxon>
        <taxon>Glossata</taxon>
        <taxon>Ditrysia</taxon>
        <taxon>Tineoidea</taxon>
        <taxon>Psychidae</taxon>
        <taxon>Oiketicinae</taxon>
        <taxon>Eumeta</taxon>
    </lineage>
</organism>
<gene>
    <name evidence="1" type="ORF">EVAR_36638_1</name>
</gene>
<name>A0A4C1YNU9_EUMVA</name>
<keyword evidence="2" id="KW-1185">Reference proteome</keyword>
<accession>A0A4C1YNU9</accession>
<sequence>MDSGSIEVLRQDLGLARNRIAWRSFDTDGCIASPYAAGQLTRVFKAHDLPCGGFLRDPLGTGSHWNTSTSWVHFVIQTEWSGAWKTGAFLIPRVHSPNASDSHFETPNTRMARAAPAVPNDDLSSGPYLFEAPLGNYLKCFCGWSATLAPRIASDHAGKAFELTARSEEWF</sequence>
<proteinExistence type="predicted"/>
<protein>
    <submittedName>
        <fullName evidence="1">Uncharacterized protein</fullName>
    </submittedName>
</protein>
<dbReference type="Proteomes" id="UP000299102">
    <property type="component" value="Unassembled WGS sequence"/>
</dbReference>
<comment type="caution">
    <text evidence="1">The sequence shown here is derived from an EMBL/GenBank/DDBJ whole genome shotgun (WGS) entry which is preliminary data.</text>
</comment>
<dbReference type="AlphaFoldDB" id="A0A4C1YNU9"/>